<dbReference type="AlphaFoldDB" id="A0A4D6LKP0"/>
<evidence type="ECO:0000259" key="6">
    <source>
        <dbReference type="Pfam" id="PF02362"/>
    </source>
</evidence>
<reference evidence="8 11" key="1">
    <citation type="submission" date="2019-04" db="EMBL/GenBank/DDBJ databases">
        <title>An improved genome assembly and genetic linkage map for asparagus bean, Vigna unguiculata ssp. sesquipedialis.</title>
        <authorList>
            <person name="Xia Q."/>
            <person name="Zhang R."/>
            <person name="Dong Y."/>
        </authorList>
    </citation>
    <scope>NUCLEOTIDE SEQUENCE [LARGE SCALE GENOMIC DNA]</scope>
    <source>
        <tissue evidence="8">Leaf</tissue>
    </source>
</reference>
<keyword evidence="5" id="KW-0539">Nucleus</keyword>
<protein>
    <recommendedName>
        <fullName evidence="6">TF-B3 domain-containing protein</fullName>
    </recommendedName>
</protein>
<comment type="subcellular location">
    <subcellularLocation>
        <location evidence="1">Nucleus</location>
    </subcellularLocation>
</comment>
<evidence type="ECO:0000256" key="1">
    <source>
        <dbReference type="ARBA" id="ARBA00004123"/>
    </source>
</evidence>
<dbReference type="EMBL" id="CP039348">
    <property type="protein sequence ID" value="QCD89131.1"/>
    <property type="molecule type" value="Genomic_DNA"/>
</dbReference>
<organism evidence="8 11">
    <name type="scientific">Vigna unguiculata</name>
    <name type="common">Cowpea</name>
    <dbReference type="NCBI Taxonomy" id="3917"/>
    <lineage>
        <taxon>Eukaryota</taxon>
        <taxon>Viridiplantae</taxon>
        <taxon>Streptophyta</taxon>
        <taxon>Embryophyta</taxon>
        <taxon>Tracheophyta</taxon>
        <taxon>Spermatophyta</taxon>
        <taxon>Magnoliopsida</taxon>
        <taxon>eudicotyledons</taxon>
        <taxon>Gunneridae</taxon>
        <taxon>Pentapetalae</taxon>
        <taxon>rosids</taxon>
        <taxon>fabids</taxon>
        <taxon>Fabales</taxon>
        <taxon>Fabaceae</taxon>
        <taxon>Papilionoideae</taxon>
        <taxon>50 kb inversion clade</taxon>
        <taxon>NPAAA clade</taxon>
        <taxon>indigoferoid/millettioid clade</taxon>
        <taxon>Phaseoleae</taxon>
        <taxon>Vigna</taxon>
    </lineage>
</organism>
<proteinExistence type="predicted"/>
<feature type="domain" description="TF-B3" evidence="6">
    <location>
        <begin position="38"/>
        <end position="122"/>
    </location>
</feature>
<evidence type="ECO:0000313" key="9">
    <source>
        <dbReference type="EMBL" id="QCD89132.1"/>
    </source>
</evidence>
<evidence type="ECO:0000313" key="11">
    <source>
        <dbReference type="Proteomes" id="UP000501690"/>
    </source>
</evidence>
<keyword evidence="2" id="KW-0805">Transcription regulation</keyword>
<evidence type="ECO:0000313" key="7">
    <source>
        <dbReference type="EMBL" id="QCD89130.1"/>
    </source>
</evidence>
<name>A0A4D6LKP0_VIGUN</name>
<evidence type="ECO:0000256" key="5">
    <source>
        <dbReference type="ARBA" id="ARBA00023242"/>
    </source>
</evidence>
<keyword evidence="4" id="KW-0804">Transcription</keyword>
<dbReference type="GO" id="GO:0005634">
    <property type="term" value="C:nucleus"/>
    <property type="evidence" value="ECO:0007669"/>
    <property type="project" value="UniProtKB-SubCell"/>
</dbReference>
<dbReference type="EMBL" id="CP039348">
    <property type="protein sequence ID" value="QCD89132.1"/>
    <property type="molecule type" value="Genomic_DNA"/>
</dbReference>
<evidence type="ECO:0000256" key="2">
    <source>
        <dbReference type="ARBA" id="ARBA00023015"/>
    </source>
</evidence>
<keyword evidence="11" id="KW-1185">Reference proteome</keyword>
<gene>
    <name evidence="7" type="ORF">DEO72_LG4g68</name>
    <name evidence="8" type="ORF">DEO72_LG4g69</name>
    <name evidence="9" type="ORF">DEO72_LG4g70</name>
    <name evidence="10" type="ORF">DEO72_LG4g71</name>
</gene>
<dbReference type="EMBL" id="CP039348">
    <property type="protein sequence ID" value="QCD89133.1"/>
    <property type="molecule type" value="Genomic_DNA"/>
</dbReference>
<sequence length="131" mass="14857">MPLGEGWEMNYTRDVTSSSGIRNIPTNSANDHNDLSLVKTLSHYDVVGSSLYLNASFIGMALSKSRRNYKLCTEDSGYWPCSIKWSERIASECYLGSRWKRFVKENCLAVGDCIKLEVDKDYDSLITVQKI</sequence>
<evidence type="ECO:0000313" key="10">
    <source>
        <dbReference type="EMBL" id="QCD89133.1"/>
    </source>
</evidence>
<dbReference type="Proteomes" id="UP000501690">
    <property type="component" value="Linkage Group LG4"/>
</dbReference>
<evidence type="ECO:0000256" key="3">
    <source>
        <dbReference type="ARBA" id="ARBA00023125"/>
    </source>
</evidence>
<dbReference type="Gene3D" id="2.40.330.10">
    <property type="entry name" value="DNA-binding pseudobarrel domain"/>
    <property type="match status" value="1"/>
</dbReference>
<dbReference type="Pfam" id="PF02362">
    <property type="entry name" value="B3"/>
    <property type="match status" value="1"/>
</dbReference>
<dbReference type="GO" id="GO:0003677">
    <property type="term" value="F:DNA binding"/>
    <property type="evidence" value="ECO:0007669"/>
    <property type="project" value="UniProtKB-KW"/>
</dbReference>
<evidence type="ECO:0000313" key="8">
    <source>
        <dbReference type="EMBL" id="QCD89131.1"/>
    </source>
</evidence>
<dbReference type="EMBL" id="CP039348">
    <property type="protein sequence ID" value="QCD89130.1"/>
    <property type="molecule type" value="Genomic_DNA"/>
</dbReference>
<dbReference type="InterPro" id="IPR015300">
    <property type="entry name" value="DNA-bd_pseudobarrel_sf"/>
</dbReference>
<dbReference type="InterPro" id="IPR003340">
    <property type="entry name" value="B3_DNA-bd"/>
</dbReference>
<dbReference type="SUPFAM" id="SSF101936">
    <property type="entry name" value="DNA-binding pseudobarrel domain"/>
    <property type="match status" value="1"/>
</dbReference>
<keyword evidence="3" id="KW-0238">DNA-binding</keyword>
<accession>A0A4D6LKP0</accession>
<evidence type="ECO:0000256" key="4">
    <source>
        <dbReference type="ARBA" id="ARBA00023163"/>
    </source>
</evidence>